<dbReference type="InterPro" id="IPR029044">
    <property type="entry name" value="Nucleotide-diphossugar_trans"/>
</dbReference>
<evidence type="ECO:0000256" key="2">
    <source>
        <dbReference type="ARBA" id="ARBA00022679"/>
    </source>
</evidence>
<dbReference type="InterPro" id="IPR005835">
    <property type="entry name" value="NTP_transferase_dom"/>
</dbReference>
<dbReference type="InterPro" id="IPR056729">
    <property type="entry name" value="GMPPB_C"/>
</dbReference>
<evidence type="ECO:0000256" key="3">
    <source>
        <dbReference type="ARBA" id="ARBA00022737"/>
    </source>
</evidence>
<sequence length="344" mass="38826">MKALLLAGGLGTRLRPLTNFLPKPMVPIMGKPLLESTILRLKHQGVDEVVISTCYKSNHIEKYFGDGEKLGVKVSYIKEDIPLGTGGAIKNAEDFFDDTFIVLNSDIICDLNIKNLVEYHKSKNALATIAMTKVEDPSQYGVIEYDDNDFITAFKEKPKPYETNSKWINAGIYVFEPELLSEIPKDEVVSIERDTYPKLLSKGCSMAAYRYDGYWIDIGTIEKYKRVHFDIFEDNCKFVDVRDYNFKRKTTMIDPSAKIVEPIFIGNNVKIDAKANIGPYVVIGDNTHIGSNSIIRHSIIWDNVKINKNVNLINAVVASNSIIDGMRKIVDEVYANNFNDYAVS</sequence>
<protein>
    <submittedName>
        <fullName evidence="6">Nucleotidyl transferase</fullName>
    </submittedName>
</protein>
<organism evidence="6 7">
    <name type="scientific">Thermoanaerobacterium thermosaccharolyticum</name>
    <name type="common">Clostridium thermosaccharolyticum</name>
    <dbReference type="NCBI Taxonomy" id="1517"/>
    <lineage>
        <taxon>Bacteria</taxon>
        <taxon>Bacillati</taxon>
        <taxon>Bacillota</taxon>
        <taxon>Clostridia</taxon>
        <taxon>Thermoanaerobacterales</taxon>
        <taxon>Thermoanaerobacteraceae</taxon>
        <taxon>Thermoanaerobacterium</taxon>
    </lineage>
</organism>
<dbReference type="CDD" id="cd04181">
    <property type="entry name" value="NTP_transferase"/>
    <property type="match status" value="1"/>
</dbReference>
<dbReference type="PANTHER" id="PTHR22572">
    <property type="entry name" value="SUGAR-1-PHOSPHATE GUANYL TRANSFERASE"/>
    <property type="match status" value="1"/>
</dbReference>
<dbReference type="GeneID" id="93862965"/>
<comment type="similarity">
    <text evidence="1">Belongs to the transferase hexapeptide repeat family.</text>
</comment>
<dbReference type="PROSITE" id="PS00101">
    <property type="entry name" value="HEXAPEP_TRANSFERASES"/>
    <property type="match status" value="1"/>
</dbReference>
<name>A0A223HYY5_THETR</name>
<accession>A0A223HYY5</accession>
<reference evidence="6 7" key="1">
    <citation type="submission" date="2016-08" db="EMBL/GenBank/DDBJ databases">
        <title>A novel genetic cassette of butanologenic Thermoanaerobacterium thermosaccharolyticum that directly convert cellulose to butanol.</title>
        <authorList>
            <person name="Li T."/>
            <person name="He J."/>
        </authorList>
    </citation>
    <scope>NUCLEOTIDE SEQUENCE [LARGE SCALE GENOMIC DNA]</scope>
    <source>
        <strain evidence="6 7">TG57</strain>
    </source>
</reference>
<evidence type="ECO:0000256" key="1">
    <source>
        <dbReference type="ARBA" id="ARBA00007274"/>
    </source>
</evidence>
<dbReference type="EMBL" id="CP016893">
    <property type="protein sequence ID" value="AST57504.1"/>
    <property type="molecule type" value="Genomic_DNA"/>
</dbReference>
<dbReference type="Proteomes" id="UP000214975">
    <property type="component" value="Chromosome"/>
</dbReference>
<dbReference type="Pfam" id="PF25087">
    <property type="entry name" value="GMPPB_C"/>
    <property type="match status" value="1"/>
</dbReference>
<feature type="domain" description="Nucleotidyl transferase" evidence="4">
    <location>
        <begin position="2"/>
        <end position="229"/>
    </location>
</feature>
<dbReference type="FunFam" id="3.90.550.10:FF:000013">
    <property type="entry name" value="mannose-1-phosphate guanyltransferase beta"/>
    <property type="match status" value="1"/>
</dbReference>
<dbReference type="RefSeq" id="WP_013296631.1">
    <property type="nucleotide sequence ID" value="NZ_CP016893.1"/>
</dbReference>
<dbReference type="InterPro" id="IPR011004">
    <property type="entry name" value="Trimer_LpxA-like_sf"/>
</dbReference>
<dbReference type="GO" id="GO:0016740">
    <property type="term" value="F:transferase activity"/>
    <property type="evidence" value="ECO:0007669"/>
    <property type="project" value="UniProtKB-KW"/>
</dbReference>
<keyword evidence="3" id="KW-0677">Repeat</keyword>
<dbReference type="Pfam" id="PF00483">
    <property type="entry name" value="NTP_transferase"/>
    <property type="match status" value="1"/>
</dbReference>
<evidence type="ECO:0000259" key="4">
    <source>
        <dbReference type="Pfam" id="PF00483"/>
    </source>
</evidence>
<gene>
    <name evidence="6" type="ORF">Thert_01457</name>
</gene>
<evidence type="ECO:0000259" key="5">
    <source>
        <dbReference type="Pfam" id="PF25087"/>
    </source>
</evidence>
<dbReference type="Gene3D" id="2.160.10.10">
    <property type="entry name" value="Hexapeptide repeat proteins"/>
    <property type="match status" value="1"/>
</dbReference>
<dbReference type="OMA" id="GPNCWIC"/>
<dbReference type="InterPro" id="IPR050486">
    <property type="entry name" value="Mannose-1P_guanyltransferase"/>
</dbReference>
<evidence type="ECO:0000313" key="6">
    <source>
        <dbReference type="EMBL" id="AST57504.1"/>
    </source>
</evidence>
<dbReference type="AlphaFoldDB" id="A0A223HYY5"/>
<dbReference type="SUPFAM" id="SSF53448">
    <property type="entry name" value="Nucleotide-diphospho-sugar transferases"/>
    <property type="match status" value="1"/>
</dbReference>
<evidence type="ECO:0000313" key="7">
    <source>
        <dbReference type="Proteomes" id="UP000214975"/>
    </source>
</evidence>
<dbReference type="SUPFAM" id="SSF51161">
    <property type="entry name" value="Trimeric LpxA-like enzymes"/>
    <property type="match status" value="1"/>
</dbReference>
<keyword evidence="2 6" id="KW-0808">Transferase</keyword>
<dbReference type="InterPro" id="IPR018357">
    <property type="entry name" value="Hexapep_transf_CS"/>
</dbReference>
<dbReference type="Gene3D" id="3.90.550.10">
    <property type="entry name" value="Spore Coat Polysaccharide Biosynthesis Protein SpsA, Chain A"/>
    <property type="match status" value="1"/>
</dbReference>
<proteinExistence type="inferred from homology"/>
<feature type="domain" description="Mannose-1-phosphate guanyltransferase C-terminal" evidence="5">
    <location>
        <begin position="259"/>
        <end position="329"/>
    </location>
</feature>